<evidence type="ECO:0000313" key="5">
    <source>
        <dbReference type="EMBL" id="SHE65317.1"/>
    </source>
</evidence>
<dbReference type="GO" id="GO:0004850">
    <property type="term" value="F:uridine phosphorylase activity"/>
    <property type="evidence" value="ECO:0007669"/>
    <property type="project" value="UniProtKB-EC"/>
</dbReference>
<dbReference type="RefSeq" id="WP_072894206.1">
    <property type="nucleotide sequence ID" value="NZ_FQVM01000007.1"/>
</dbReference>
<dbReference type="OrthoDB" id="9772602at2"/>
<dbReference type="PANTHER" id="PTHR43691">
    <property type="entry name" value="URIDINE PHOSPHORYLASE"/>
    <property type="match status" value="1"/>
</dbReference>
<gene>
    <name evidence="5" type="ORF">SAMN05443638_1075</name>
</gene>
<evidence type="ECO:0000256" key="2">
    <source>
        <dbReference type="ARBA" id="ARBA00021980"/>
    </source>
</evidence>
<dbReference type="GO" id="GO:0005829">
    <property type="term" value="C:cytosol"/>
    <property type="evidence" value="ECO:0007669"/>
    <property type="project" value="TreeGrafter"/>
</dbReference>
<evidence type="ECO:0000259" key="4">
    <source>
        <dbReference type="Pfam" id="PF01048"/>
    </source>
</evidence>
<evidence type="ECO:0000256" key="1">
    <source>
        <dbReference type="ARBA" id="ARBA00011888"/>
    </source>
</evidence>
<dbReference type="Proteomes" id="UP000184035">
    <property type="component" value="Unassembled WGS sequence"/>
</dbReference>
<dbReference type="SUPFAM" id="SSF53167">
    <property type="entry name" value="Purine and uridine phosphorylases"/>
    <property type="match status" value="1"/>
</dbReference>
<proteinExistence type="predicted"/>
<evidence type="ECO:0000313" key="6">
    <source>
        <dbReference type="Proteomes" id="UP000184035"/>
    </source>
</evidence>
<dbReference type="PANTHER" id="PTHR43691:SF11">
    <property type="entry name" value="FI09636P-RELATED"/>
    <property type="match status" value="1"/>
</dbReference>
<feature type="domain" description="Nucleoside phosphorylase" evidence="4">
    <location>
        <begin position="16"/>
        <end position="229"/>
    </location>
</feature>
<dbReference type="Pfam" id="PF01048">
    <property type="entry name" value="PNP_UDP_1"/>
    <property type="match status" value="1"/>
</dbReference>
<keyword evidence="6" id="KW-1185">Reference proteome</keyword>
<evidence type="ECO:0000256" key="3">
    <source>
        <dbReference type="ARBA" id="ARBA00048447"/>
    </source>
</evidence>
<dbReference type="InterPro" id="IPR035994">
    <property type="entry name" value="Nucleoside_phosphorylase_sf"/>
</dbReference>
<comment type="catalytic activity">
    <reaction evidence="3">
        <text>uridine + phosphate = alpha-D-ribose 1-phosphate + uracil</text>
        <dbReference type="Rhea" id="RHEA:24388"/>
        <dbReference type="ChEBI" id="CHEBI:16704"/>
        <dbReference type="ChEBI" id="CHEBI:17568"/>
        <dbReference type="ChEBI" id="CHEBI:43474"/>
        <dbReference type="ChEBI" id="CHEBI:57720"/>
        <dbReference type="EC" id="2.4.2.3"/>
    </reaction>
</comment>
<dbReference type="EMBL" id="FQVM01000007">
    <property type="protein sequence ID" value="SHE65317.1"/>
    <property type="molecule type" value="Genomic_DNA"/>
</dbReference>
<name>A0A1M4V8V2_9CLOT</name>
<dbReference type="STRING" id="1533.SAMN05443638_1075"/>
<protein>
    <recommendedName>
        <fullName evidence="2">Uridine phosphorylase</fullName>
        <ecNumber evidence="1">2.4.2.3</ecNumber>
    </recommendedName>
</protein>
<dbReference type="AlphaFoldDB" id="A0A1M4V8V2"/>
<reference evidence="5 6" key="1">
    <citation type="submission" date="2016-11" db="EMBL/GenBank/DDBJ databases">
        <authorList>
            <person name="Jaros S."/>
            <person name="Januszkiewicz K."/>
            <person name="Wedrychowicz H."/>
        </authorList>
    </citation>
    <scope>NUCLEOTIDE SEQUENCE [LARGE SCALE GENOMIC DNA]</scope>
    <source>
        <strain evidence="5 6">DSM 2631</strain>
    </source>
</reference>
<dbReference type="InterPro" id="IPR000845">
    <property type="entry name" value="Nucleoside_phosphorylase_d"/>
</dbReference>
<dbReference type="EC" id="2.4.2.3" evidence="1"/>
<sequence length="251" mass="27831">MEKTLYLQASKKDISKYVIFSGDPGRVKQVVKHLEDVKEIAVNREFNTFTGKYKGVDITVTSTGIGGPSAAIAIEEMYTCGMEVAVRLGTVMGLQDNLLGKFIIPNAVMRDDGTSKSYVRESYPAVADFELVSIMNESVTKNNLKYVNKPMCSLDGFYVEMKESRLSKQMGRDLNKRINEVKNYNIVGIDMESATLLTLTNLMGIKGCVVTITTVLENLKDYLKGDARTKAEEDLVKVVLDGIVILDSKEN</sequence>
<dbReference type="GO" id="GO:0009116">
    <property type="term" value="P:nucleoside metabolic process"/>
    <property type="evidence" value="ECO:0007669"/>
    <property type="project" value="InterPro"/>
</dbReference>
<accession>A0A1M4V8V2</accession>
<dbReference type="Gene3D" id="3.40.50.1580">
    <property type="entry name" value="Nucleoside phosphorylase domain"/>
    <property type="match status" value="1"/>
</dbReference>
<organism evidence="5 6">
    <name type="scientific">Clostridium fallax</name>
    <dbReference type="NCBI Taxonomy" id="1533"/>
    <lineage>
        <taxon>Bacteria</taxon>
        <taxon>Bacillati</taxon>
        <taxon>Bacillota</taxon>
        <taxon>Clostridia</taxon>
        <taxon>Eubacteriales</taxon>
        <taxon>Clostridiaceae</taxon>
        <taxon>Clostridium</taxon>
    </lineage>
</organism>
<dbReference type="CDD" id="cd17767">
    <property type="entry name" value="UP_EcUdp-like"/>
    <property type="match status" value="1"/>
</dbReference>